<evidence type="ECO:0000256" key="3">
    <source>
        <dbReference type="ARBA" id="ARBA00006743"/>
    </source>
</evidence>
<organism evidence="13 14">
    <name type="scientific">Sinorhizobium saheli</name>
    <dbReference type="NCBI Taxonomy" id="36856"/>
    <lineage>
        <taxon>Bacteria</taxon>
        <taxon>Pseudomonadati</taxon>
        <taxon>Pseudomonadota</taxon>
        <taxon>Alphaproteobacteria</taxon>
        <taxon>Hyphomicrobiales</taxon>
        <taxon>Rhizobiaceae</taxon>
        <taxon>Sinorhizobium/Ensifer group</taxon>
        <taxon>Sinorhizobium</taxon>
    </lineage>
</organism>
<keyword evidence="6 12" id="KW-0274">FAD</keyword>
<name>A0A178XGA5_SINSA</name>
<dbReference type="GO" id="GO:0106312">
    <property type="term" value="F:methylenetetrahydrofolate reductase (NADH) activity"/>
    <property type="evidence" value="ECO:0007669"/>
    <property type="project" value="UniProtKB-EC"/>
</dbReference>
<evidence type="ECO:0000256" key="2">
    <source>
        <dbReference type="ARBA" id="ARBA00004777"/>
    </source>
</evidence>
<evidence type="ECO:0000313" key="14">
    <source>
        <dbReference type="Proteomes" id="UP000078507"/>
    </source>
</evidence>
<dbReference type="AlphaFoldDB" id="A0A178XGA5"/>
<dbReference type="OrthoDB" id="9812555at2"/>
<dbReference type="UniPathway" id="UPA00193"/>
<dbReference type="PANTHER" id="PTHR45754">
    <property type="entry name" value="METHYLENETETRAHYDROFOLATE REDUCTASE"/>
    <property type="match status" value="1"/>
</dbReference>
<proteinExistence type="inferred from homology"/>
<dbReference type="RefSeq" id="WP_066879637.1">
    <property type="nucleotide sequence ID" value="NZ_LNQB01000102.1"/>
</dbReference>
<evidence type="ECO:0000256" key="7">
    <source>
        <dbReference type="ARBA" id="ARBA00023002"/>
    </source>
</evidence>
<gene>
    <name evidence="13" type="ORF">ATB98_23480</name>
</gene>
<dbReference type="NCBIfam" id="TIGR00676">
    <property type="entry name" value="fadh2"/>
    <property type="match status" value="1"/>
</dbReference>
<evidence type="ECO:0000256" key="5">
    <source>
        <dbReference type="ARBA" id="ARBA00022630"/>
    </source>
</evidence>
<keyword evidence="4" id="KW-0028">Amino-acid biosynthesis</keyword>
<dbReference type="GO" id="GO:0005829">
    <property type="term" value="C:cytosol"/>
    <property type="evidence" value="ECO:0007669"/>
    <property type="project" value="InterPro"/>
</dbReference>
<comment type="caution">
    <text evidence="13">The sequence shown here is derived from an EMBL/GenBank/DDBJ whole genome shotgun (WGS) entry which is preliminary data.</text>
</comment>
<evidence type="ECO:0000256" key="8">
    <source>
        <dbReference type="ARBA" id="ARBA00023027"/>
    </source>
</evidence>
<dbReference type="GO" id="GO:0035999">
    <property type="term" value="P:tetrahydrofolate interconversion"/>
    <property type="evidence" value="ECO:0007669"/>
    <property type="project" value="UniProtKB-UniPathway"/>
</dbReference>
<accession>A0A178XGA5</accession>
<evidence type="ECO:0000313" key="13">
    <source>
        <dbReference type="EMBL" id="OAP34280.1"/>
    </source>
</evidence>
<dbReference type="Pfam" id="PF02219">
    <property type="entry name" value="MTHFR"/>
    <property type="match status" value="1"/>
</dbReference>
<dbReference type="EC" id="1.5.1.54" evidence="12"/>
<evidence type="ECO:0000256" key="12">
    <source>
        <dbReference type="RuleBase" id="RU003862"/>
    </source>
</evidence>
<dbReference type="EMBL" id="LNQB01000102">
    <property type="protein sequence ID" value="OAP34280.1"/>
    <property type="molecule type" value="Genomic_DNA"/>
</dbReference>
<evidence type="ECO:0000256" key="10">
    <source>
        <dbReference type="ARBA" id="ARBA00034478"/>
    </source>
</evidence>
<comment type="similarity">
    <text evidence="3 12">Belongs to the methylenetetrahydrofolate reductase family.</text>
</comment>
<evidence type="ECO:0000256" key="9">
    <source>
        <dbReference type="ARBA" id="ARBA00023167"/>
    </source>
</evidence>
<evidence type="ECO:0000256" key="6">
    <source>
        <dbReference type="ARBA" id="ARBA00022827"/>
    </source>
</evidence>
<dbReference type="InterPro" id="IPR004620">
    <property type="entry name" value="MTHF_reductase_bac"/>
</dbReference>
<protein>
    <recommendedName>
        <fullName evidence="12">Methylenetetrahydrofolate reductase</fullName>
        <ecNumber evidence="12">1.5.1.54</ecNumber>
    </recommendedName>
</protein>
<comment type="pathway">
    <text evidence="10">Amino-acid biosynthesis; L-methionine biosynthesis via de novo pathway.</text>
</comment>
<dbReference type="Gene3D" id="3.20.20.220">
    <property type="match status" value="1"/>
</dbReference>
<keyword evidence="5 12" id="KW-0285">Flavoprotein</keyword>
<dbReference type="CDD" id="cd00537">
    <property type="entry name" value="MTHFR"/>
    <property type="match status" value="1"/>
</dbReference>
<dbReference type="PANTHER" id="PTHR45754:SF3">
    <property type="entry name" value="METHYLENETETRAHYDROFOLATE REDUCTASE (NADPH)"/>
    <property type="match status" value="1"/>
</dbReference>
<evidence type="ECO:0000256" key="11">
    <source>
        <dbReference type="ARBA" id="ARBA00048628"/>
    </source>
</evidence>
<keyword evidence="14" id="KW-1185">Reference proteome</keyword>
<dbReference type="SUPFAM" id="SSF51730">
    <property type="entry name" value="FAD-linked oxidoreductase"/>
    <property type="match status" value="1"/>
</dbReference>
<reference evidence="13 14" key="1">
    <citation type="submission" date="2015-11" db="EMBL/GenBank/DDBJ databases">
        <title>Ensifer anhuiense sp. nov., an effective nitrogen fixation bacterium with Glycine soja.</title>
        <authorList>
            <person name="Yan H."/>
            <person name="Chen W."/>
        </authorList>
    </citation>
    <scope>NUCLEOTIDE SEQUENCE [LARGE SCALE GENOMIC DNA]</scope>
    <source>
        <strain evidence="13 14">LMG 7837</strain>
    </source>
</reference>
<keyword evidence="8" id="KW-0520">NAD</keyword>
<dbReference type="GO" id="GO:0009086">
    <property type="term" value="P:methionine biosynthetic process"/>
    <property type="evidence" value="ECO:0007669"/>
    <property type="project" value="UniProtKB-KW"/>
</dbReference>
<dbReference type="Proteomes" id="UP000078507">
    <property type="component" value="Unassembled WGS sequence"/>
</dbReference>
<evidence type="ECO:0000256" key="4">
    <source>
        <dbReference type="ARBA" id="ARBA00022605"/>
    </source>
</evidence>
<dbReference type="GO" id="GO:0071949">
    <property type="term" value="F:FAD binding"/>
    <property type="evidence" value="ECO:0007669"/>
    <property type="project" value="TreeGrafter"/>
</dbReference>
<dbReference type="STRING" id="36856.ATB98_23480"/>
<comment type="catalytic activity">
    <reaction evidence="11">
        <text>(6S)-5-methyl-5,6,7,8-tetrahydrofolate + NAD(+) = (6R)-5,10-methylene-5,6,7,8-tetrahydrofolate + NADH + H(+)</text>
        <dbReference type="Rhea" id="RHEA:19821"/>
        <dbReference type="ChEBI" id="CHEBI:15378"/>
        <dbReference type="ChEBI" id="CHEBI:15636"/>
        <dbReference type="ChEBI" id="CHEBI:18608"/>
        <dbReference type="ChEBI" id="CHEBI:57540"/>
        <dbReference type="ChEBI" id="CHEBI:57945"/>
        <dbReference type="EC" id="1.5.1.54"/>
    </reaction>
    <physiologicalReaction direction="right-to-left" evidence="11">
        <dbReference type="Rhea" id="RHEA:19823"/>
    </physiologicalReaction>
</comment>
<comment type="cofactor">
    <cofactor evidence="1 12">
        <name>FAD</name>
        <dbReference type="ChEBI" id="CHEBI:57692"/>
    </cofactor>
</comment>
<keyword evidence="7 12" id="KW-0560">Oxidoreductase</keyword>
<evidence type="ECO:0000256" key="1">
    <source>
        <dbReference type="ARBA" id="ARBA00001974"/>
    </source>
</evidence>
<dbReference type="InterPro" id="IPR029041">
    <property type="entry name" value="FAD-linked_oxidoreductase-like"/>
</dbReference>
<dbReference type="InterPro" id="IPR003171">
    <property type="entry name" value="Mehydrof_redctse-like"/>
</dbReference>
<keyword evidence="9" id="KW-0486">Methionine biosynthesis</keyword>
<comment type="pathway">
    <text evidence="2 12">One-carbon metabolism; tetrahydrofolate interconversion.</text>
</comment>
<sequence>MNERTLHPAECGSLRLSFEYFPPKNEEMETQLFRTVGDLSAFAPAFVTVTYGAGGSTKARSLTAVKRMIKDMGLHNTAAHLTCVGAPKEEVDAVIDEFLASGVRHFVALRGDPQGGIGSAYQPFPGGYENAAALVKALRARGDFEISVSAYPEKHPESRDVAADIDMLKGKVDNGATRAITQFFFDNDDFERYLERVRDAGIGIPVVPGILPINNLAQVQKFAGLCGARVPESIVSRLGHLDERPEERFREATHIAAEQIVDLVRRGVTDFHLYTMNRSPLVAAVCDLLGVERRQTAALDRAERPTQVAASA</sequence>